<organism evidence="1 2">
    <name type="scientific">Acidithiobacillus ferrivorans SS3</name>
    <dbReference type="NCBI Taxonomy" id="743299"/>
    <lineage>
        <taxon>Bacteria</taxon>
        <taxon>Pseudomonadati</taxon>
        <taxon>Pseudomonadota</taxon>
        <taxon>Acidithiobacillia</taxon>
        <taxon>Acidithiobacillales</taxon>
        <taxon>Acidithiobacillaceae</taxon>
        <taxon>Acidithiobacillus</taxon>
    </lineage>
</organism>
<protein>
    <submittedName>
        <fullName evidence="1">Uncharacterized protein</fullName>
    </submittedName>
</protein>
<evidence type="ECO:0000313" key="2">
    <source>
        <dbReference type="Proteomes" id="UP000009220"/>
    </source>
</evidence>
<dbReference type="RefSeq" id="WP_014029298.1">
    <property type="nucleotide sequence ID" value="NC_015942.1"/>
</dbReference>
<proteinExistence type="predicted"/>
<dbReference type="AlphaFoldDB" id="G0JLJ6"/>
<sequence>MIINKPSTHSKITDENLLDDLEDSPAISIQDNTYHSPVDDNIDAWMAENARRRDAYRLNINAKDRPYPFKSLEKAWEDLLKYYEWRKDNLSSYSHTCSKDIDYVITRTSDDAECRNSISAVDFINNCGTFSDFLRFVNWDCGAPAWRD</sequence>
<dbReference type="HOGENOM" id="CLU_1754878_0_0_6"/>
<dbReference type="Proteomes" id="UP000009220">
    <property type="component" value="Chromosome"/>
</dbReference>
<dbReference type="KEGG" id="afi:Acife_1922"/>
<dbReference type="EMBL" id="CP002985">
    <property type="protein sequence ID" value="AEM48045.1"/>
    <property type="molecule type" value="Genomic_DNA"/>
</dbReference>
<gene>
    <name evidence="1" type="ORF">Acife_1922</name>
</gene>
<evidence type="ECO:0000313" key="1">
    <source>
        <dbReference type="EMBL" id="AEM48045.1"/>
    </source>
</evidence>
<accession>G0JLJ6</accession>
<name>G0JLJ6_9PROT</name>
<reference evidence="1 2" key="1">
    <citation type="journal article" date="2011" name="J. Bacteriol.">
        <title>Draft genome of the psychrotolerant acidophile Acidithiobacillus ferrivorans SS3.</title>
        <authorList>
            <person name="Liljeqvist M."/>
            <person name="Valdes J."/>
            <person name="Holmes D.S."/>
            <person name="Dopson M."/>
        </authorList>
    </citation>
    <scope>NUCLEOTIDE SEQUENCE [LARGE SCALE GENOMIC DNA]</scope>
    <source>
        <strain evidence="1 2">SS3</strain>
    </source>
</reference>